<dbReference type="InParanoid" id="I1CJY7"/>
<dbReference type="GeneID" id="93620443"/>
<evidence type="ECO:0000256" key="1">
    <source>
        <dbReference type="SAM" id="Phobius"/>
    </source>
</evidence>
<name>I1CJY7_RHIO9</name>
<keyword evidence="3" id="KW-1185">Reference proteome</keyword>
<protein>
    <submittedName>
        <fullName evidence="2">Uncharacterized protein</fullName>
    </submittedName>
</protein>
<dbReference type="VEuPathDB" id="FungiDB:RO3G_13478"/>
<evidence type="ECO:0000313" key="3">
    <source>
        <dbReference type="Proteomes" id="UP000009138"/>
    </source>
</evidence>
<feature type="transmembrane region" description="Helical" evidence="1">
    <location>
        <begin position="111"/>
        <end position="135"/>
    </location>
</feature>
<sequence length="147" mass="16719">MACSELQDMSTKILLPSFTELRDSIMPNTQQKNYRLDNLEEGSTYEIRLSYPAITPADFYMRILGNCKNEHGLRTYLLNISAKATGVSAAKNIEKEVVTYNLAMESLYFGFLFYNVYKIVIAIVAVLSLGYFVIIPHVKQFIKTKIA</sequence>
<dbReference type="RefSeq" id="XP_067524163.1">
    <property type="nucleotide sequence ID" value="XM_067668062.1"/>
</dbReference>
<dbReference type="Proteomes" id="UP000009138">
    <property type="component" value="Unassembled WGS sequence"/>
</dbReference>
<proteinExistence type="predicted"/>
<accession>I1CJY7</accession>
<keyword evidence="1" id="KW-1133">Transmembrane helix</keyword>
<keyword evidence="1" id="KW-0472">Membrane</keyword>
<keyword evidence="1" id="KW-0812">Transmembrane</keyword>
<gene>
    <name evidence="2" type="ORF">RO3G_13478</name>
</gene>
<dbReference type="EMBL" id="CH476743">
    <property type="protein sequence ID" value="EIE88767.1"/>
    <property type="molecule type" value="Genomic_DNA"/>
</dbReference>
<dbReference type="eggNOG" id="ENOG502SCPS">
    <property type="taxonomic scope" value="Eukaryota"/>
</dbReference>
<dbReference type="PANTHER" id="PTHR35465:SF1">
    <property type="entry name" value="PHOSPHATIDYLINOSITOL-GLYCAN BIOSYNTHESIS CLASS X PROTEIN"/>
    <property type="match status" value="1"/>
</dbReference>
<evidence type="ECO:0000313" key="2">
    <source>
        <dbReference type="EMBL" id="EIE88767.1"/>
    </source>
</evidence>
<organism evidence="2 3">
    <name type="scientific">Rhizopus delemar (strain RA 99-880 / ATCC MYA-4621 / FGSC 9543 / NRRL 43880)</name>
    <name type="common">Mucormycosis agent</name>
    <name type="synonym">Rhizopus arrhizus var. delemar</name>
    <dbReference type="NCBI Taxonomy" id="246409"/>
    <lineage>
        <taxon>Eukaryota</taxon>
        <taxon>Fungi</taxon>
        <taxon>Fungi incertae sedis</taxon>
        <taxon>Mucoromycota</taxon>
        <taxon>Mucoromycotina</taxon>
        <taxon>Mucoromycetes</taxon>
        <taxon>Mucorales</taxon>
        <taxon>Mucorineae</taxon>
        <taxon>Rhizopodaceae</taxon>
        <taxon>Rhizopus</taxon>
    </lineage>
</organism>
<dbReference type="PANTHER" id="PTHR35465">
    <property type="entry name" value="CAVEOLIN-1 PROTEIN"/>
    <property type="match status" value="1"/>
</dbReference>
<reference evidence="2 3" key="1">
    <citation type="journal article" date="2009" name="PLoS Genet.">
        <title>Genomic analysis of the basal lineage fungus Rhizopus oryzae reveals a whole-genome duplication.</title>
        <authorList>
            <person name="Ma L.-J."/>
            <person name="Ibrahim A.S."/>
            <person name="Skory C."/>
            <person name="Grabherr M.G."/>
            <person name="Burger G."/>
            <person name="Butler M."/>
            <person name="Elias M."/>
            <person name="Idnurm A."/>
            <person name="Lang B.F."/>
            <person name="Sone T."/>
            <person name="Abe A."/>
            <person name="Calvo S.E."/>
            <person name="Corrochano L.M."/>
            <person name="Engels R."/>
            <person name="Fu J."/>
            <person name="Hansberg W."/>
            <person name="Kim J.-M."/>
            <person name="Kodira C.D."/>
            <person name="Koehrsen M.J."/>
            <person name="Liu B."/>
            <person name="Miranda-Saavedra D."/>
            <person name="O'Leary S."/>
            <person name="Ortiz-Castellanos L."/>
            <person name="Poulter R."/>
            <person name="Rodriguez-Romero J."/>
            <person name="Ruiz-Herrera J."/>
            <person name="Shen Y.-Q."/>
            <person name="Zeng Q."/>
            <person name="Galagan J."/>
            <person name="Birren B.W."/>
            <person name="Cuomo C.A."/>
            <person name="Wickes B.L."/>
        </authorList>
    </citation>
    <scope>NUCLEOTIDE SEQUENCE [LARGE SCALE GENOMIC DNA]</scope>
    <source>
        <strain evidence="3">RA 99-880 / ATCC MYA-4621 / FGSC 9543 / NRRL 43880</strain>
    </source>
</reference>
<dbReference type="AlphaFoldDB" id="I1CJY7"/>
<dbReference type="OrthoDB" id="3360032at2759"/>
<dbReference type="OMA" id="IVNQCKR"/>